<dbReference type="InterPro" id="IPR036412">
    <property type="entry name" value="HAD-like_sf"/>
</dbReference>
<dbReference type="InterPro" id="IPR023214">
    <property type="entry name" value="HAD_sf"/>
</dbReference>
<dbReference type="GO" id="GO:0046404">
    <property type="term" value="F:ATP-dependent polydeoxyribonucleotide 5'-hydroxyl-kinase activity"/>
    <property type="evidence" value="ECO:0007669"/>
    <property type="project" value="TreeGrafter"/>
</dbReference>
<dbReference type="InterPro" id="IPR027417">
    <property type="entry name" value="P-loop_NTPase"/>
</dbReference>
<dbReference type="Proteomes" id="UP001314263">
    <property type="component" value="Unassembled WGS sequence"/>
</dbReference>
<reference evidence="3 4" key="1">
    <citation type="submission" date="2023-10" db="EMBL/GenBank/DDBJ databases">
        <authorList>
            <person name="Maclean D."/>
            <person name="Macfadyen A."/>
        </authorList>
    </citation>
    <scope>NUCLEOTIDE SEQUENCE [LARGE SCALE GENOMIC DNA]</scope>
</reference>
<feature type="compositionally biased region" description="Polar residues" evidence="1">
    <location>
        <begin position="228"/>
        <end position="243"/>
    </location>
</feature>
<feature type="region of interest" description="Disordered" evidence="1">
    <location>
        <begin position="158"/>
        <end position="283"/>
    </location>
</feature>
<dbReference type="GO" id="GO:0003690">
    <property type="term" value="F:double-stranded DNA binding"/>
    <property type="evidence" value="ECO:0007669"/>
    <property type="project" value="TreeGrafter"/>
</dbReference>
<organism evidence="3 4">
    <name type="scientific">Coccomyxa viridis</name>
    <dbReference type="NCBI Taxonomy" id="1274662"/>
    <lineage>
        <taxon>Eukaryota</taxon>
        <taxon>Viridiplantae</taxon>
        <taxon>Chlorophyta</taxon>
        <taxon>core chlorophytes</taxon>
        <taxon>Trebouxiophyceae</taxon>
        <taxon>Trebouxiophyceae incertae sedis</taxon>
        <taxon>Coccomyxaceae</taxon>
        <taxon>Coccomyxa</taxon>
    </lineage>
</organism>
<keyword evidence="4" id="KW-1185">Reference proteome</keyword>
<dbReference type="GO" id="GO:0046403">
    <property type="term" value="F:polynucleotide 3'-phosphatase activity"/>
    <property type="evidence" value="ECO:0007669"/>
    <property type="project" value="TreeGrafter"/>
</dbReference>
<comment type="caution">
    <text evidence="3">The sequence shown here is derived from an EMBL/GenBank/DDBJ whole genome shotgun (WGS) entry which is preliminary data.</text>
</comment>
<dbReference type="AlphaFoldDB" id="A0AAV1ICK4"/>
<dbReference type="SUPFAM" id="SSF52540">
    <property type="entry name" value="P-loop containing nucleoside triphosphate hydrolases"/>
    <property type="match status" value="1"/>
</dbReference>
<dbReference type="PANTHER" id="PTHR12083">
    <property type="entry name" value="BIFUNCTIONAL POLYNUCLEOTIDE PHOSPHATASE/KINASE"/>
    <property type="match status" value="1"/>
</dbReference>
<proteinExistence type="predicted"/>
<dbReference type="Gene3D" id="3.40.50.1000">
    <property type="entry name" value="HAD superfamily/HAD-like"/>
    <property type="match status" value="1"/>
</dbReference>
<dbReference type="InterPro" id="IPR004274">
    <property type="entry name" value="FCP1_dom"/>
</dbReference>
<feature type="compositionally biased region" description="Low complexity" evidence="1">
    <location>
        <begin position="307"/>
        <end position="317"/>
    </location>
</feature>
<dbReference type="Pfam" id="PF13671">
    <property type="entry name" value="AAA_33"/>
    <property type="match status" value="1"/>
</dbReference>
<dbReference type="PROSITE" id="PS50969">
    <property type="entry name" value="FCP1"/>
    <property type="match status" value="1"/>
</dbReference>
<dbReference type="SUPFAM" id="SSF56784">
    <property type="entry name" value="HAD-like"/>
    <property type="match status" value="1"/>
</dbReference>
<feature type="region of interest" description="Disordered" evidence="1">
    <location>
        <begin position="295"/>
        <end position="325"/>
    </location>
</feature>
<gene>
    <name evidence="3" type="ORF">CVIRNUC_008067</name>
</gene>
<evidence type="ECO:0000313" key="3">
    <source>
        <dbReference type="EMBL" id="CAK0784862.1"/>
    </source>
</evidence>
<evidence type="ECO:0000256" key="1">
    <source>
        <dbReference type="SAM" id="MobiDB-lite"/>
    </source>
</evidence>
<sequence length="584" mass="63770">MASPSQQVIILAGLPGSGKTTLAHRLTSLGYVWINQDAMGTRRDCEQAFTAALQGGRDVVVDRCNFDAAQRSTWLTLARTCKAACLGVQLMLPVEVCIERALARKDHPSLGTRGPIREVILRFAADFRQMQPAEGFARIITIMNQSDSEVFLRYVKARSRPQPPPQRSWQEASHVRGTPGTHQHPGSDSAAGAAQATWRQDRRSGQWAEPAALNGRDLRRNPRPQAAVQLSQNGNGHSPSSVNGGCPEEGHMNGRPSVSSRPSAKAQHHRSSAGAGKHSAGVQHVAHEGTPAAMDESNIVPFPQPARPGAARAPPGATSGKPQAPQRFLDMVGRGAGQDDRPFLLFDLNGTLTSHTHKRQSSGINLMRPGIHHLMQLQEAFRIGIFSSASGRTVSTVVPMLEKAAGPGKSGSHSQLLPCKDLILHRSHTVAAPMHHMESGGKQWDTVKPLHMWFKDVSRVLLVDDDFYKAVEGEEANMIVIPRWEEDPGDTVLTALTESLLEHVKGLKHTDVRLLSKDITESMQTRLSRQRAPHRVNPEEIAIENGYDSGEGEEGAEISAMEIEQARERLKCHSAFADIEMIKR</sequence>
<dbReference type="EMBL" id="CAUYUE010000011">
    <property type="protein sequence ID" value="CAK0784862.1"/>
    <property type="molecule type" value="Genomic_DNA"/>
</dbReference>
<evidence type="ECO:0000259" key="2">
    <source>
        <dbReference type="PROSITE" id="PS50969"/>
    </source>
</evidence>
<dbReference type="Pfam" id="PF03031">
    <property type="entry name" value="NIF"/>
    <property type="match status" value="1"/>
</dbReference>
<name>A0AAV1ICK4_9CHLO</name>
<feature type="domain" description="FCP1 homology" evidence="2">
    <location>
        <begin position="337"/>
        <end position="507"/>
    </location>
</feature>
<dbReference type="SMART" id="SM00577">
    <property type="entry name" value="CPDc"/>
    <property type="match status" value="1"/>
</dbReference>
<dbReference type="GO" id="GO:0006281">
    <property type="term" value="P:DNA repair"/>
    <property type="evidence" value="ECO:0007669"/>
    <property type="project" value="TreeGrafter"/>
</dbReference>
<protein>
    <recommendedName>
        <fullName evidence="2">FCP1 homology domain-containing protein</fullName>
    </recommendedName>
</protein>
<dbReference type="PANTHER" id="PTHR12083:SF9">
    <property type="entry name" value="BIFUNCTIONAL POLYNUCLEOTIDE PHOSPHATASE_KINASE"/>
    <property type="match status" value="1"/>
</dbReference>
<accession>A0AAV1ICK4</accession>
<dbReference type="Gene3D" id="3.40.50.300">
    <property type="entry name" value="P-loop containing nucleotide triphosphate hydrolases"/>
    <property type="match status" value="1"/>
</dbReference>
<evidence type="ECO:0000313" key="4">
    <source>
        <dbReference type="Proteomes" id="UP001314263"/>
    </source>
</evidence>